<dbReference type="HOGENOM" id="CLU_3158468_0_0_11"/>
<reference evidence="1 2" key="1">
    <citation type="journal article" date="2014" name="Genome Announc.">
        <title>Draft Genome Sequence of Streptomyces roseochromogenes subsp. oscitans DS 12.976, Producer of the Aminocoumarin Antibiotic Clorobiocin.</title>
        <authorList>
            <person name="Ruckert C."/>
            <person name="Kalinowski J."/>
            <person name="Heide L."/>
            <person name="Apel A.K."/>
        </authorList>
    </citation>
    <scope>NUCLEOTIDE SEQUENCE [LARGE SCALE GENOMIC DNA]</scope>
    <source>
        <strain evidence="1 2">DS 12.976</strain>
    </source>
</reference>
<keyword evidence="2" id="KW-1185">Reference proteome</keyword>
<evidence type="ECO:0000313" key="2">
    <source>
        <dbReference type="Proteomes" id="UP000017984"/>
    </source>
</evidence>
<evidence type="ECO:0000313" key="1">
    <source>
        <dbReference type="EMBL" id="EST35413.1"/>
    </source>
</evidence>
<organism evidence="1 2">
    <name type="scientific">Streptomyces roseochromogenus subsp. oscitans DS 12.976</name>
    <dbReference type="NCBI Taxonomy" id="1352936"/>
    <lineage>
        <taxon>Bacteria</taxon>
        <taxon>Bacillati</taxon>
        <taxon>Actinomycetota</taxon>
        <taxon>Actinomycetes</taxon>
        <taxon>Kitasatosporales</taxon>
        <taxon>Streptomycetaceae</taxon>
        <taxon>Streptomyces</taxon>
    </lineage>
</organism>
<dbReference type="PATRIC" id="fig|1352936.5.peg.1334"/>
<comment type="caution">
    <text evidence="1">The sequence shown here is derived from an EMBL/GenBank/DDBJ whole genome shotgun (WGS) entry which is preliminary data.</text>
</comment>
<dbReference type="EMBL" id="AWQX01000054">
    <property type="protein sequence ID" value="EST35413.1"/>
    <property type="molecule type" value="Genomic_DNA"/>
</dbReference>
<protein>
    <submittedName>
        <fullName evidence="1">Uncharacterized protein</fullName>
    </submittedName>
</protein>
<accession>V6KTR8</accession>
<proteinExistence type="predicted"/>
<sequence>MTSLLPARRRPTTRGNELTEAALFDTLIVHFALQGQFVNGLTLGSNKG</sequence>
<dbReference type="AlphaFoldDB" id="V6KTR8"/>
<dbReference type="RefSeq" id="WP_023545241.1">
    <property type="nucleotide sequence ID" value="NZ_CM002285.1"/>
</dbReference>
<gene>
    <name evidence="1" type="ORF">M878_06220</name>
</gene>
<name>V6KTR8_STRRC</name>
<dbReference type="Proteomes" id="UP000017984">
    <property type="component" value="Chromosome"/>
</dbReference>